<dbReference type="GO" id="GO:0016987">
    <property type="term" value="F:sigma factor activity"/>
    <property type="evidence" value="ECO:0007669"/>
    <property type="project" value="UniProtKB-KW"/>
</dbReference>
<dbReference type="Pfam" id="PF04542">
    <property type="entry name" value="Sigma70_r2"/>
    <property type="match status" value="1"/>
</dbReference>
<name>A0A328NTU3_9ACTN</name>
<evidence type="ECO:0000313" key="8">
    <source>
        <dbReference type="EMBL" id="RAO32963.1"/>
    </source>
</evidence>
<dbReference type="GO" id="GO:0003677">
    <property type="term" value="F:DNA binding"/>
    <property type="evidence" value="ECO:0007669"/>
    <property type="project" value="UniProtKB-KW"/>
</dbReference>
<dbReference type="AlphaFoldDB" id="A0A328NTU3"/>
<reference evidence="8 9" key="1">
    <citation type="submission" date="2018-03" db="EMBL/GenBank/DDBJ databases">
        <title>Defining the species Micromonospora saelicesensis and Micromonospora noduli under the framework of genomics.</title>
        <authorList>
            <person name="Riesco R."/>
            <person name="Trujillo M.E."/>
        </authorList>
    </citation>
    <scope>NUCLEOTIDE SEQUENCE [LARGE SCALE GENOMIC DNA]</scope>
    <source>
        <strain evidence="8 9">PSN13</strain>
    </source>
</reference>
<dbReference type="InterPro" id="IPR014284">
    <property type="entry name" value="RNA_pol_sigma-70_dom"/>
</dbReference>
<dbReference type="SUPFAM" id="SSF88946">
    <property type="entry name" value="Sigma2 domain of RNA polymerase sigma factors"/>
    <property type="match status" value="1"/>
</dbReference>
<accession>A0A328NTU3</accession>
<dbReference type="PANTHER" id="PTHR43133:SF50">
    <property type="entry name" value="ECF RNA POLYMERASE SIGMA FACTOR SIGM"/>
    <property type="match status" value="1"/>
</dbReference>
<dbReference type="InterPro" id="IPR013325">
    <property type="entry name" value="RNA_pol_sigma_r2"/>
</dbReference>
<dbReference type="Pfam" id="PF08281">
    <property type="entry name" value="Sigma70_r4_2"/>
    <property type="match status" value="1"/>
</dbReference>
<dbReference type="InterPro" id="IPR036388">
    <property type="entry name" value="WH-like_DNA-bd_sf"/>
</dbReference>
<keyword evidence="4" id="KW-0238">DNA-binding</keyword>
<dbReference type="InterPro" id="IPR039425">
    <property type="entry name" value="RNA_pol_sigma-70-like"/>
</dbReference>
<sequence length="189" mass="20766">MAVAATMGARANEPPAARTAGGVVAATITFDDFYHAHFGSVTAQLCAYTGDLGHAQDLAQEAFYRALARWDRLVRYDDPVAWVRQVAWNLARSRWRRLRTARNHLLRQRRTEAEVAGPTPDRVAIDAALAQLPANHRRAVVLHYLADLSVSQIAAQEGVAEGTVKSWLHRGRTTLAGLLDENTEGVCDV</sequence>
<evidence type="ECO:0000256" key="5">
    <source>
        <dbReference type="ARBA" id="ARBA00023163"/>
    </source>
</evidence>
<dbReference type="InterPro" id="IPR007627">
    <property type="entry name" value="RNA_pol_sigma70_r2"/>
</dbReference>
<protein>
    <submittedName>
        <fullName evidence="8">ECF RNA polymerase sigma factor SigL</fullName>
    </submittedName>
</protein>
<dbReference type="EMBL" id="PYAG01000015">
    <property type="protein sequence ID" value="RAO32963.1"/>
    <property type="molecule type" value="Genomic_DNA"/>
</dbReference>
<comment type="similarity">
    <text evidence="1">Belongs to the sigma-70 factor family. ECF subfamily.</text>
</comment>
<gene>
    <name evidence="8" type="ORF">PSN13_03653</name>
</gene>
<dbReference type="GO" id="GO:0006352">
    <property type="term" value="P:DNA-templated transcription initiation"/>
    <property type="evidence" value="ECO:0007669"/>
    <property type="project" value="InterPro"/>
</dbReference>
<dbReference type="Proteomes" id="UP000249419">
    <property type="component" value="Unassembled WGS sequence"/>
</dbReference>
<dbReference type="Gene3D" id="1.10.1740.10">
    <property type="match status" value="1"/>
</dbReference>
<evidence type="ECO:0000259" key="6">
    <source>
        <dbReference type="Pfam" id="PF04542"/>
    </source>
</evidence>
<evidence type="ECO:0000256" key="1">
    <source>
        <dbReference type="ARBA" id="ARBA00010641"/>
    </source>
</evidence>
<dbReference type="CDD" id="cd06171">
    <property type="entry name" value="Sigma70_r4"/>
    <property type="match status" value="1"/>
</dbReference>
<feature type="domain" description="RNA polymerase sigma factor 70 region 4 type 2" evidence="7">
    <location>
        <begin position="123"/>
        <end position="175"/>
    </location>
</feature>
<evidence type="ECO:0000256" key="2">
    <source>
        <dbReference type="ARBA" id="ARBA00023015"/>
    </source>
</evidence>
<dbReference type="SUPFAM" id="SSF88659">
    <property type="entry name" value="Sigma3 and sigma4 domains of RNA polymerase sigma factors"/>
    <property type="match status" value="1"/>
</dbReference>
<dbReference type="Gene3D" id="1.10.10.10">
    <property type="entry name" value="Winged helix-like DNA-binding domain superfamily/Winged helix DNA-binding domain"/>
    <property type="match status" value="1"/>
</dbReference>
<keyword evidence="2" id="KW-0805">Transcription regulation</keyword>
<evidence type="ECO:0000313" key="9">
    <source>
        <dbReference type="Proteomes" id="UP000249419"/>
    </source>
</evidence>
<comment type="caution">
    <text evidence="8">The sequence shown here is derived from an EMBL/GenBank/DDBJ whole genome shotgun (WGS) entry which is preliminary data.</text>
</comment>
<dbReference type="InterPro" id="IPR013249">
    <property type="entry name" value="RNA_pol_sigma70_r4_t2"/>
</dbReference>
<keyword evidence="3" id="KW-0731">Sigma factor</keyword>
<evidence type="ECO:0000259" key="7">
    <source>
        <dbReference type="Pfam" id="PF08281"/>
    </source>
</evidence>
<dbReference type="PANTHER" id="PTHR43133">
    <property type="entry name" value="RNA POLYMERASE ECF-TYPE SIGMA FACTO"/>
    <property type="match status" value="1"/>
</dbReference>
<keyword evidence="5" id="KW-0804">Transcription</keyword>
<proteinExistence type="inferred from homology"/>
<evidence type="ECO:0000256" key="3">
    <source>
        <dbReference type="ARBA" id="ARBA00023082"/>
    </source>
</evidence>
<evidence type="ECO:0000256" key="4">
    <source>
        <dbReference type="ARBA" id="ARBA00023125"/>
    </source>
</evidence>
<organism evidence="8 9">
    <name type="scientific">Micromonospora saelicesensis</name>
    <dbReference type="NCBI Taxonomy" id="285676"/>
    <lineage>
        <taxon>Bacteria</taxon>
        <taxon>Bacillati</taxon>
        <taxon>Actinomycetota</taxon>
        <taxon>Actinomycetes</taxon>
        <taxon>Micromonosporales</taxon>
        <taxon>Micromonosporaceae</taxon>
        <taxon>Micromonospora</taxon>
    </lineage>
</organism>
<dbReference type="NCBIfam" id="TIGR02937">
    <property type="entry name" value="sigma70-ECF"/>
    <property type="match status" value="1"/>
</dbReference>
<dbReference type="InterPro" id="IPR013324">
    <property type="entry name" value="RNA_pol_sigma_r3/r4-like"/>
</dbReference>
<feature type="domain" description="RNA polymerase sigma-70 region 2" evidence="6">
    <location>
        <begin position="34"/>
        <end position="99"/>
    </location>
</feature>